<evidence type="ECO:0000313" key="3">
    <source>
        <dbReference type="Proteomes" id="UP000186817"/>
    </source>
</evidence>
<dbReference type="EMBL" id="LSRX01000305">
    <property type="protein sequence ID" value="OLQ01107.1"/>
    <property type="molecule type" value="Genomic_DNA"/>
</dbReference>
<proteinExistence type="predicted"/>
<sequence>MSLQHVLVWSEEPFPVSTAKAFFHAGQGLGIVVERRQLPGVPNAVIGEERPATALTASGRMVSTPRSDRPGTTGSAQARSGRHGLFELPWGGAAPGTPRPMPPRGGALHSFRGRLLTPSHRPPAGA</sequence>
<dbReference type="Proteomes" id="UP000186817">
    <property type="component" value="Unassembled WGS sequence"/>
</dbReference>
<organism evidence="2 3">
    <name type="scientific">Symbiodinium microadriaticum</name>
    <name type="common">Dinoflagellate</name>
    <name type="synonym">Zooxanthella microadriatica</name>
    <dbReference type="NCBI Taxonomy" id="2951"/>
    <lineage>
        <taxon>Eukaryota</taxon>
        <taxon>Sar</taxon>
        <taxon>Alveolata</taxon>
        <taxon>Dinophyceae</taxon>
        <taxon>Suessiales</taxon>
        <taxon>Symbiodiniaceae</taxon>
        <taxon>Symbiodinium</taxon>
    </lineage>
</organism>
<comment type="caution">
    <text evidence="2">The sequence shown here is derived from an EMBL/GenBank/DDBJ whole genome shotgun (WGS) entry which is preliminary data.</text>
</comment>
<keyword evidence="3" id="KW-1185">Reference proteome</keyword>
<reference evidence="2 3" key="1">
    <citation type="submission" date="2016-02" db="EMBL/GenBank/DDBJ databases">
        <title>Genome analysis of coral dinoflagellate symbionts highlights evolutionary adaptations to a symbiotic lifestyle.</title>
        <authorList>
            <person name="Aranda M."/>
            <person name="Li Y."/>
            <person name="Liew Y.J."/>
            <person name="Baumgarten S."/>
            <person name="Simakov O."/>
            <person name="Wilson M."/>
            <person name="Piel J."/>
            <person name="Ashoor H."/>
            <person name="Bougouffa S."/>
            <person name="Bajic V.B."/>
            <person name="Ryu T."/>
            <person name="Ravasi T."/>
            <person name="Bayer T."/>
            <person name="Micklem G."/>
            <person name="Kim H."/>
            <person name="Bhak J."/>
            <person name="Lajeunesse T.C."/>
            <person name="Voolstra C.R."/>
        </authorList>
    </citation>
    <scope>NUCLEOTIDE SEQUENCE [LARGE SCALE GENOMIC DNA]</scope>
    <source>
        <strain evidence="2 3">CCMP2467</strain>
    </source>
</reference>
<feature type="region of interest" description="Disordered" evidence="1">
    <location>
        <begin position="57"/>
        <end position="126"/>
    </location>
</feature>
<name>A0A1Q9E128_SYMMI</name>
<dbReference type="AlphaFoldDB" id="A0A1Q9E128"/>
<accession>A0A1Q9E128</accession>
<protein>
    <submittedName>
        <fullName evidence="2">Uncharacterized protein</fullName>
    </submittedName>
</protein>
<evidence type="ECO:0000313" key="2">
    <source>
        <dbReference type="EMBL" id="OLQ01107.1"/>
    </source>
</evidence>
<evidence type="ECO:0000256" key="1">
    <source>
        <dbReference type="SAM" id="MobiDB-lite"/>
    </source>
</evidence>
<gene>
    <name evidence="2" type="ORF">AK812_SmicGene16178</name>
</gene>